<keyword evidence="2" id="KW-0805">Transcription regulation</keyword>
<dbReference type="InterPro" id="IPR036390">
    <property type="entry name" value="WH_DNA-bd_sf"/>
</dbReference>
<dbReference type="EMBL" id="BSWK01000010">
    <property type="protein sequence ID" value="GMB86467.1"/>
    <property type="molecule type" value="Genomic_DNA"/>
</dbReference>
<dbReference type="GO" id="GO:0032993">
    <property type="term" value="C:protein-DNA complex"/>
    <property type="evidence" value="ECO:0007669"/>
    <property type="project" value="TreeGrafter"/>
</dbReference>
<dbReference type="AlphaFoldDB" id="A0AAV5PFU5"/>
<dbReference type="PANTHER" id="PTHR30346">
    <property type="entry name" value="TRANSCRIPTIONAL DUAL REGULATOR HCAR-RELATED"/>
    <property type="match status" value="1"/>
</dbReference>
<feature type="domain" description="HTH lysR-type" evidence="5">
    <location>
        <begin position="1"/>
        <end position="58"/>
    </location>
</feature>
<dbReference type="CDD" id="cd05466">
    <property type="entry name" value="PBP2_LTTR_substrate"/>
    <property type="match status" value="1"/>
</dbReference>
<dbReference type="Gene3D" id="1.10.10.10">
    <property type="entry name" value="Winged helix-like DNA-binding domain superfamily/Winged helix DNA-binding domain"/>
    <property type="match status" value="1"/>
</dbReference>
<dbReference type="FunFam" id="1.10.10.10:FF:000001">
    <property type="entry name" value="LysR family transcriptional regulator"/>
    <property type="match status" value="1"/>
</dbReference>
<evidence type="ECO:0000256" key="4">
    <source>
        <dbReference type="ARBA" id="ARBA00023163"/>
    </source>
</evidence>
<organism evidence="6 7">
    <name type="scientific">Lactobacillus delbrueckii subsp. bulgaricus</name>
    <dbReference type="NCBI Taxonomy" id="1585"/>
    <lineage>
        <taxon>Bacteria</taxon>
        <taxon>Bacillati</taxon>
        <taxon>Bacillota</taxon>
        <taxon>Bacilli</taxon>
        <taxon>Lactobacillales</taxon>
        <taxon>Lactobacillaceae</taxon>
        <taxon>Lactobacillus</taxon>
    </lineage>
</organism>
<evidence type="ECO:0000259" key="5">
    <source>
        <dbReference type="PROSITE" id="PS50931"/>
    </source>
</evidence>
<reference evidence="6" key="1">
    <citation type="submission" date="2023-04" db="EMBL/GenBank/DDBJ databases">
        <title>Draft genome sequences of Lactobacillus delbrueckii subsp. bulgaricus ME-900 and ME-901 with improved acid tolerance.</title>
        <authorList>
            <person name="Ishida T."/>
            <person name="Yamamoto E."/>
            <person name="Koizumi A."/>
            <person name="Fujiwara S."/>
            <person name="Makino S."/>
            <person name="Kano H."/>
            <person name="Kimura K."/>
        </authorList>
    </citation>
    <scope>NUCLEOTIDE SEQUENCE</scope>
    <source>
        <strain evidence="6">ME-900</strain>
    </source>
</reference>
<dbReference type="SUPFAM" id="SSF46785">
    <property type="entry name" value="Winged helix' DNA-binding domain"/>
    <property type="match status" value="1"/>
</dbReference>
<evidence type="ECO:0000313" key="6">
    <source>
        <dbReference type="EMBL" id="GMB86467.1"/>
    </source>
</evidence>
<dbReference type="Gene3D" id="3.40.190.10">
    <property type="entry name" value="Periplasmic binding protein-like II"/>
    <property type="match status" value="2"/>
</dbReference>
<keyword evidence="4" id="KW-0804">Transcription</keyword>
<sequence length="304" mass="34693">MRIQQLLYLQKVVALGNMTEAAKELFIAQPTLSSAIKQLEKEMGITILIRGKKGVSLTEDGREFMQYAQQILDQVQLLERRYGDQSSAPKIFSVAAQHYAFAVDAFVQLLKEIGQSDYQASLKEMRTYEVIEDVANLHSEIGIVYLSRYNRQVMENSFQEKELSFTPLFKAHPHVFLYRNHPLAGKKSISLADLLPYPKLSYDQGQHNSFYYWEETLADQHSPKSIIVSDRATLFNLEIGLKGYTISSGIINADLNGDDIIARPLISDEYIEIGYLTNRLHQLSSIGQKYLGYLRESIEKNAKR</sequence>
<comment type="caution">
    <text evidence="6">The sequence shown here is derived from an EMBL/GenBank/DDBJ whole genome shotgun (WGS) entry which is preliminary data.</text>
</comment>
<dbReference type="Pfam" id="PF03466">
    <property type="entry name" value="LysR_substrate"/>
    <property type="match status" value="1"/>
</dbReference>
<keyword evidence="3" id="KW-0238">DNA-binding</keyword>
<protein>
    <submittedName>
        <fullName evidence="6">LysR family transcriptional regulator</fullName>
    </submittedName>
</protein>
<dbReference type="PRINTS" id="PR00039">
    <property type="entry name" value="HTHLYSR"/>
</dbReference>
<dbReference type="RefSeq" id="WP_041814254.1">
    <property type="nucleotide sequence ID" value="NZ_BSWJ01000006.1"/>
</dbReference>
<comment type="similarity">
    <text evidence="1">Belongs to the LysR transcriptional regulatory family.</text>
</comment>
<dbReference type="PROSITE" id="PS50931">
    <property type="entry name" value="HTH_LYSR"/>
    <property type="match status" value="1"/>
</dbReference>
<dbReference type="PANTHER" id="PTHR30346:SF0">
    <property type="entry name" value="HCA OPERON TRANSCRIPTIONAL ACTIVATOR HCAR"/>
    <property type="match status" value="1"/>
</dbReference>
<dbReference type="SUPFAM" id="SSF53850">
    <property type="entry name" value="Periplasmic binding protein-like II"/>
    <property type="match status" value="1"/>
</dbReference>
<dbReference type="InterPro" id="IPR036388">
    <property type="entry name" value="WH-like_DNA-bd_sf"/>
</dbReference>
<gene>
    <name evidence="6" type="primary">lysR_2</name>
    <name evidence="6" type="ORF">ME0900_08400</name>
</gene>
<dbReference type="Pfam" id="PF00126">
    <property type="entry name" value="HTH_1"/>
    <property type="match status" value="1"/>
</dbReference>
<dbReference type="Proteomes" id="UP001165243">
    <property type="component" value="Unassembled WGS sequence"/>
</dbReference>
<evidence type="ECO:0000256" key="3">
    <source>
        <dbReference type="ARBA" id="ARBA00023125"/>
    </source>
</evidence>
<proteinExistence type="inferred from homology"/>
<evidence type="ECO:0000256" key="1">
    <source>
        <dbReference type="ARBA" id="ARBA00009437"/>
    </source>
</evidence>
<dbReference type="GO" id="GO:0003677">
    <property type="term" value="F:DNA binding"/>
    <property type="evidence" value="ECO:0007669"/>
    <property type="project" value="UniProtKB-KW"/>
</dbReference>
<dbReference type="GO" id="GO:0003700">
    <property type="term" value="F:DNA-binding transcription factor activity"/>
    <property type="evidence" value="ECO:0007669"/>
    <property type="project" value="InterPro"/>
</dbReference>
<dbReference type="InterPro" id="IPR005119">
    <property type="entry name" value="LysR_subst-bd"/>
</dbReference>
<dbReference type="InterPro" id="IPR000847">
    <property type="entry name" value="LysR_HTH_N"/>
</dbReference>
<accession>A0AAV5PFU5</accession>
<evidence type="ECO:0000313" key="7">
    <source>
        <dbReference type="Proteomes" id="UP001165243"/>
    </source>
</evidence>
<evidence type="ECO:0000256" key="2">
    <source>
        <dbReference type="ARBA" id="ARBA00023015"/>
    </source>
</evidence>
<name>A0AAV5PFU5_LACDE</name>